<feature type="domain" description="PI3K/PI4K catalytic" evidence="7">
    <location>
        <begin position="161"/>
        <end position="458"/>
    </location>
</feature>
<dbReference type="EC" id="2.7.1.67" evidence="2"/>
<dbReference type="SUPFAM" id="SSF54236">
    <property type="entry name" value="Ubiquitin-like"/>
    <property type="match status" value="1"/>
</dbReference>
<evidence type="ECO:0000259" key="7">
    <source>
        <dbReference type="PROSITE" id="PS50290"/>
    </source>
</evidence>
<keyword evidence="5" id="KW-0418">Kinase</keyword>
<dbReference type="CDD" id="cd17039">
    <property type="entry name" value="Ubl_ubiquitin_like"/>
    <property type="match status" value="1"/>
</dbReference>
<dbReference type="Gene3D" id="3.10.20.90">
    <property type="entry name" value="Phosphatidylinositol 3-kinase Catalytic Subunit, Chain A, domain 1"/>
    <property type="match status" value="1"/>
</dbReference>
<sequence length="477" mass="53253">MSDRDTMASAILINFAVYEGTIGQSCVMPSPTVSSLICNPNDSIQAVKEKLALLEVFDEKKQKCTLIFEGRVMEKNAWPIERYGIAKEGDMIQVILRRTKVEADDSELLKLTKVVRFNPEVLRAPNLDSECSLEVLSFTALPIPSVLQDLAEATCKGLLCNDPTPTNSGGMGGSYFMRDASSEQFISVFKPKDEEPNAENDPRGQVFEFGLKRGIMAGEGYIREAAAFLLDYRRSGDLGSSDAADHFGFSGVPPTCIVKVFHKNFIHRGGVIKEKIGSLQLFMKHELSSDDVGSGIIKEFTSGEVHKIAVLDIRYVNVDRHAGNILLHMQGGYHRLIPIDHGYCFPSSFEDVTFAWLEWEQSKVPFEPETVDHIKTFDVLKDLALLKDYGWEMPKLNARVFMTGTTFLKMCVERGLSAHRIGSLMVRHEDPNKFEISPIETIFEDANVAVSEEMEGNVFIDELKRLIGNFLDGGFIT</sequence>
<protein>
    <recommendedName>
        <fullName evidence="2">1-phosphatidylinositol 4-kinase</fullName>
        <ecNumber evidence="2">2.7.1.67</ecNumber>
    </recommendedName>
</protein>
<keyword evidence="9" id="KW-1185">Reference proteome</keyword>
<evidence type="ECO:0000256" key="1">
    <source>
        <dbReference type="ARBA" id="ARBA00008941"/>
    </source>
</evidence>
<dbReference type="PANTHER" id="PTHR45800:SF24">
    <property type="entry name" value="PHOSPHATIDYLINOSITOL 4-KINASE GAMMA 4"/>
    <property type="match status" value="1"/>
</dbReference>
<dbReference type="Proteomes" id="UP001151760">
    <property type="component" value="Unassembled WGS sequence"/>
</dbReference>
<dbReference type="InterPro" id="IPR029071">
    <property type="entry name" value="Ubiquitin-like_domsf"/>
</dbReference>
<evidence type="ECO:0000256" key="3">
    <source>
        <dbReference type="ARBA" id="ARBA00022679"/>
    </source>
</evidence>
<keyword evidence="4" id="KW-0547">Nucleotide-binding</keyword>
<dbReference type="PANTHER" id="PTHR45800">
    <property type="entry name" value="PHOSPHATIDYLINOSITOL 4-KINASE GAMMA"/>
    <property type="match status" value="1"/>
</dbReference>
<reference evidence="8" key="2">
    <citation type="submission" date="2022-01" db="EMBL/GenBank/DDBJ databases">
        <authorList>
            <person name="Yamashiro T."/>
            <person name="Shiraishi A."/>
            <person name="Satake H."/>
            <person name="Nakayama K."/>
        </authorList>
    </citation>
    <scope>NUCLEOTIDE SEQUENCE</scope>
</reference>
<proteinExistence type="inferred from homology"/>
<dbReference type="Pfam" id="PF00454">
    <property type="entry name" value="PI3_PI4_kinase"/>
    <property type="match status" value="1"/>
</dbReference>
<dbReference type="PROSITE" id="PS50290">
    <property type="entry name" value="PI3_4_KINASE_3"/>
    <property type="match status" value="1"/>
</dbReference>
<evidence type="ECO:0000256" key="6">
    <source>
        <dbReference type="ARBA" id="ARBA00022840"/>
    </source>
</evidence>
<comment type="caution">
    <text evidence="8">The sequence shown here is derived from an EMBL/GenBank/DDBJ whole genome shotgun (WGS) entry which is preliminary data.</text>
</comment>
<evidence type="ECO:0000313" key="9">
    <source>
        <dbReference type="Proteomes" id="UP001151760"/>
    </source>
</evidence>
<dbReference type="InterPro" id="IPR044571">
    <property type="entry name" value="P4KG1-8"/>
</dbReference>
<comment type="similarity">
    <text evidence="1">Belongs to the PI3/PI4-kinase family. Type II PI4K subfamily.</text>
</comment>
<evidence type="ECO:0000256" key="2">
    <source>
        <dbReference type="ARBA" id="ARBA00012169"/>
    </source>
</evidence>
<reference evidence="8" key="1">
    <citation type="journal article" date="2022" name="Int. J. Mol. Sci.">
        <title>Draft Genome of Tanacetum Coccineum: Genomic Comparison of Closely Related Tanacetum-Family Plants.</title>
        <authorList>
            <person name="Yamashiro T."/>
            <person name="Shiraishi A."/>
            <person name="Nakayama K."/>
            <person name="Satake H."/>
        </authorList>
    </citation>
    <scope>NUCLEOTIDE SEQUENCE</scope>
</reference>
<evidence type="ECO:0000256" key="4">
    <source>
        <dbReference type="ARBA" id="ARBA00022741"/>
    </source>
</evidence>
<gene>
    <name evidence="8" type="ORF">Tco_0876100</name>
</gene>
<dbReference type="EMBL" id="BQNB010013553">
    <property type="protein sequence ID" value="GJT17394.1"/>
    <property type="molecule type" value="Genomic_DNA"/>
</dbReference>
<keyword evidence="6" id="KW-0067">ATP-binding</keyword>
<evidence type="ECO:0000256" key="5">
    <source>
        <dbReference type="ARBA" id="ARBA00022777"/>
    </source>
</evidence>
<accession>A0ABQ5BX02</accession>
<organism evidence="8 9">
    <name type="scientific">Tanacetum coccineum</name>
    <dbReference type="NCBI Taxonomy" id="301880"/>
    <lineage>
        <taxon>Eukaryota</taxon>
        <taxon>Viridiplantae</taxon>
        <taxon>Streptophyta</taxon>
        <taxon>Embryophyta</taxon>
        <taxon>Tracheophyta</taxon>
        <taxon>Spermatophyta</taxon>
        <taxon>Magnoliopsida</taxon>
        <taxon>eudicotyledons</taxon>
        <taxon>Gunneridae</taxon>
        <taxon>Pentapetalae</taxon>
        <taxon>asterids</taxon>
        <taxon>campanulids</taxon>
        <taxon>Asterales</taxon>
        <taxon>Asteraceae</taxon>
        <taxon>Asteroideae</taxon>
        <taxon>Anthemideae</taxon>
        <taxon>Anthemidinae</taxon>
        <taxon>Tanacetum</taxon>
    </lineage>
</organism>
<evidence type="ECO:0000313" key="8">
    <source>
        <dbReference type="EMBL" id="GJT17394.1"/>
    </source>
</evidence>
<keyword evidence="3" id="KW-0808">Transferase</keyword>
<name>A0ABQ5BX02_9ASTR</name>
<dbReference type="InterPro" id="IPR000403">
    <property type="entry name" value="PI3/4_kinase_cat_dom"/>
</dbReference>